<keyword evidence="3 7" id="KW-1003">Cell membrane</keyword>
<dbReference type="EMBL" id="CP094302">
    <property type="protein sequence ID" value="WHP84774.1"/>
    <property type="molecule type" value="Genomic_DNA"/>
</dbReference>
<keyword evidence="6 7" id="KW-0472">Membrane</keyword>
<comment type="similarity">
    <text evidence="2 7">Belongs to the FliR/MopE/SpaR family.</text>
</comment>
<dbReference type="NCBIfam" id="TIGR01401">
    <property type="entry name" value="fliR_like_III"/>
    <property type="match status" value="1"/>
</dbReference>
<evidence type="ECO:0000256" key="6">
    <source>
        <dbReference type="ARBA" id="ARBA00023136"/>
    </source>
</evidence>
<evidence type="ECO:0000313" key="9">
    <source>
        <dbReference type="Proteomes" id="UP001238370"/>
    </source>
</evidence>
<feature type="transmembrane region" description="Helical" evidence="7">
    <location>
        <begin position="214"/>
        <end position="238"/>
    </location>
</feature>
<dbReference type="InterPro" id="IPR002010">
    <property type="entry name" value="T3SS_IM_R"/>
</dbReference>
<proteinExistence type="inferred from homology"/>
<dbReference type="PRINTS" id="PR00953">
    <property type="entry name" value="TYPE3IMRPROT"/>
</dbReference>
<evidence type="ECO:0000256" key="1">
    <source>
        <dbReference type="ARBA" id="ARBA00004651"/>
    </source>
</evidence>
<protein>
    <submittedName>
        <fullName evidence="8">Type III secretion system export apparatus subunit SctT</fullName>
    </submittedName>
</protein>
<feature type="transmembrane region" description="Helical" evidence="7">
    <location>
        <begin position="175"/>
        <end position="202"/>
    </location>
</feature>
<comment type="subcellular location">
    <subcellularLocation>
        <location evidence="1 7">Cell membrane</location>
        <topology evidence="1 7">Multi-pass membrane protein</topology>
    </subcellularLocation>
</comment>
<feature type="transmembrane region" description="Helical" evidence="7">
    <location>
        <begin position="7"/>
        <end position="29"/>
    </location>
</feature>
<reference evidence="8 9" key="1">
    <citation type="submission" date="2022-03" db="EMBL/GenBank/DDBJ databases">
        <title>Survey of Intraspecific Variation of Edwardsiella anguillarum Isolates from Non-Anguillid Fish Host Originating from Varied Geographic Locations.</title>
        <authorList>
            <person name="Armwood A.R."/>
            <person name="Woodyard E."/>
            <person name="Waldbieser G.C."/>
            <person name="Camus A.C."/>
            <person name="Divya D."/>
            <person name="Tekedar H."/>
            <person name="Soto E."/>
            <person name="Stein C."/>
            <person name="Ucko M."/>
            <person name="Ware C."/>
            <person name="Griffin M.J."/>
        </authorList>
    </citation>
    <scope>NUCLEOTIDE SEQUENCE [LARGE SCALE GENOMIC DNA]</scope>
    <source>
        <strain evidence="8 9">R18-35-2</strain>
    </source>
</reference>
<dbReference type="Pfam" id="PF01311">
    <property type="entry name" value="Bac_export_1"/>
    <property type="match status" value="1"/>
</dbReference>
<accession>A0ABY8SGF2</accession>
<evidence type="ECO:0000256" key="7">
    <source>
        <dbReference type="RuleBase" id="RU362072"/>
    </source>
</evidence>
<dbReference type="PANTHER" id="PTHR30065:SF7">
    <property type="entry name" value="SECRETION SYSTEM APPARATUS PROTEIN SSAT"/>
    <property type="match status" value="1"/>
</dbReference>
<organism evidence="8 9">
    <name type="scientific">Edwardsiella anguillarum</name>
    <dbReference type="NCBI Taxonomy" id="1821960"/>
    <lineage>
        <taxon>Bacteria</taxon>
        <taxon>Pseudomonadati</taxon>
        <taxon>Pseudomonadota</taxon>
        <taxon>Gammaproteobacteria</taxon>
        <taxon>Enterobacterales</taxon>
        <taxon>Hafniaceae</taxon>
        <taxon>Edwardsiella</taxon>
    </lineage>
</organism>
<dbReference type="PANTHER" id="PTHR30065">
    <property type="entry name" value="FLAGELLAR BIOSYNTHETIC PROTEIN FLIR"/>
    <property type="match status" value="1"/>
</dbReference>
<feature type="transmembrane region" description="Helical" evidence="7">
    <location>
        <begin position="72"/>
        <end position="94"/>
    </location>
</feature>
<evidence type="ECO:0000256" key="4">
    <source>
        <dbReference type="ARBA" id="ARBA00022692"/>
    </source>
</evidence>
<evidence type="ECO:0000313" key="8">
    <source>
        <dbReference type="EMBL" id="WHP84774.1"/>
    </source>
</evidence>
<feature type="transmembrane region" description="Helical" evidence="7">
    <location>
        <begin position="131"/>
        <end position="155"/>
    </location>
</feature>
<keyword evidence="5 7" id="KW-1133">Transmembrane helix</keyword>
<evidence type="ECO:0000256" key="5">
    <source>
        <dbReference type="ARBA" id="ARBA00022989"/>
    </source>
</evidence>
<feature type="transmembrane region" description="Helical" evidence="7">
    <location>
        <begin position="41"/>
        <end position="60"/>
    </location>
</feature>
<dbReference type="Proteomes" id="UP001238370">
    <property type="component" value="Chromosome"/>
</dbReference>
<evidence type="ECO:0000256" key="3">
    <source>
        <dbReference type="ARBA" id="ARBA00022475"/>
    </source>
</evidence>
<keyword evidence="4 7" id="KW-0812">Transmembrane</keyword>
<gene>
    <name evidence="8" type="primary">sctT</name>
    <name evidence="8" type="ORF">MQ095_04805</name>
</gene>
<name>A0ABY8SGF2_9GAMM</name>
<keyword evidence="9" id="KW-1185">Reference proteome</keyword>
<evidence type="ECO:0000256" key="2">
    <source>
        <dbReference type="ARBA" id="ARBA00009772"/>
    </source>
</evidence>
<sequence length="260" mass="28116">MMAELNHWWPLLGIAMMRPLGIMLIMPLFNSAMLGGALIRNALALMAALPALPQLAALVLPSPLQAPLHYRGLLLGELALGLLLGFSAALPLWALNMAGFIIDTMRGASIAVLFNPLLGEQSSPMGVLFSQLVGVLFIVGGGFHALLAALFSSYGDLPPGQYWQWGRGFIPLLMHLWHLLYALALSFSMPAMVMMVLVDLALGFINRSVQQLNVFTLSMPIKSAIVLLMLIISLPFALDGVQALFTRFDGGLLRQLAEVL</sequence>
<dbReference type="InterPro" id="IPR006304">
    <property type="entry name" value="T3SS_SpaR/YscT"/>
</dbReference>